<proteinExistence type="predicted"/>
<dbReference type="Proteomes" id="UP000324800">
    <property type="component" value="Unassembled WGS sequence"/>
</dbReference>
<accession>A0A5J4VSC0</accession>
<evidence type="ECO:0000313" key="2">
    <source>
        <dbReference type="Proteomes" id="UP000324800"/>
    </source>
</evidence>
<evidence type="ECO:0000313" key="1">
    <source>
        <dbReference type="EMBL" id="KAA6385309.1"/>
    </source>
</evidence>
<organism evidence="1 2">
    <name type="scientific">Streblomastix strix</name>
    <dbReference type="NCBI Taxonomy" id="222440"/>
    <lineage>
        <taxon>Eukaryota</taxon>
        <taxon>Metamonada</taxon>
        <taxon>Preaxostyla</taxon>
        <taxon>Oxymonadida</taxon>
        <taxon>Streblomastigidae</taxon>
        <taxon>Streblomastix</taxon>
    </lineage>
</organism>
<sequence length="53" mass="5905">LSITIIVIAEFEKKNSIEAIVTIEDEEDANHGMSLSINVMTKVVKSLIDEYPI</sequence>
<feature type="non-terminal residue" evidence="1">
    <location>
        <position position="1"/>
    </location>
</feature>
<dbReference type="EMBL" id="SNRW01005319">
    <property type="protein sequence ID" value="KAA6385309.1"/>
    <property type="molecule type" value="Genomic_DNA"/>
</dbReference>
<comment type="caution">
    <text evidence="1">The sequence shown here is derived from an EMBL/GenBank/DDBJ whole genome shotgun (WGS) entry which is preliminary data.</text>
</comment>
<dbReference type="AlphaFoldDB" id="A0A5J4VSC0"/>
<gene>
    <name evidence="1" type="ORF">EZS28_019161</name>
</gene>
<name>A0A5J4VSC0_9EUKA</name>
<reference evidence="1 2" key="1">
    <citation type="submission" date="2019-03" db="EMBL/GenBank/DDBJ databases">
        <title>Single cell metagenomics reveals metabolic interactions within the superorganism composed of flagellate Streblomastix strix and complex community of Bacteroidetes bacteria on its surface.</title>
        <authorList>
            <person name="Treitli S.C."/>
            <person name="Kolisko M."/>
            <person name="Husnik F."/>
            <person name="Keeling P."/>
            <person name="Hampl V."/>
        </authorList>
    </citation>
    <scope>NUCLEOTIDE SEQUENCE [LARGE SCALE GENOMIC DNA]</scope>
    <source>
        <strain evidence="1">ST1C</strain>
    </source>
</reference>
<protein>
    <submittedName>
        <fullName evidence="1">Uncharacterized protein</fullName>
    </submittedName>
</protein>